<dbReference type="SUPFAM" id="SSF52540">
    <property type="entry name" value="P-loop containing nucleoside triphosphate hydrolases"/>
    <property type="match status" value="1"/>
</dbReference>
<dbReference type="PANTHER" id="PTHR42788:SF13">
    <property type="entry name" value="ALIPHATIC SULFONATES IMPORT ATP-BINDING PROTEIN SSUB"/>
    <property type="match status" value="1"/>
</dbReference>
<dbReference type="EMBL" id="JAMXLX010000006">
    <property type="protein sequence ID" value="MCO5958690.1"/>
    <property type="molecule type" value="Genomic_DNA"/>
</dbReference>
<sequence length="282" mass="30476">MQPSIAPAPENTSADASDDAGQPVDLIIDQAGKTYRTAKGPFVALEPISLKIERGSFVALIGPSGCGKSTLLRMIAGLEEPDNGAVLVRGKHPEQFRANGDLGIAFQDPALLPWRSVYANVAFPLQVLGRSVSKHDAKIRELIALVGLSGYEDALPGQLSGGMRQRVAIARALISDPSVMLLDEPFGALDQILRRTMNIELQRIWSSQKTTTILVTHGIDEAVFLADEIVVMHARPGRIAEIVKVPFARPRTPELFSHPDFHALCDRLMKSLHPEGAEAVGL</sequence>
<dbReference type="InterPro" id="IPR003439">
    <property type="entry name" value="ABC_transporter-like_ATP-bd"/>
</dbReference>
<reference evidence="7" key="1">
    <citation type="submission" date="2022-06" db="EMBL/GenBank/DDBJ databases">
        <authorList>
            <person name="Sun Q."/>
        </authorList>
    </citation>
    <scope>NUCLEOTIDE SEQUENCE</scope>
    <source>
        <strain evidence="7">S101</strain>
    </source>
</reference>
<evidence type="ECO:0000256" key="4">
    <source>
        <dbReference type="ARBA" id="ARBA00022840"/>
    </source>
</evidence>
<dbReference type="PROSITE" id="PS00211">
    <property type="entry name" value="ABC_TRANSPORTER_1"/>
    <property type="match status" value="1"/>
</dbReference>
<dbReference type="AlphaFoldDB" id="A0AAJ1BYL8"/>
<organism evidence="7 8">
    <name type="scientific">Ciceribacter sichuanensis</name>
    <dbReference type="NCBI Taxonomy" id="2949647"/>
    <lineage>
        <taxon>Bacteria</taxon>
        <taxon>Pseudomonadati</taxon>
        <taxon>Pseudomonadota</taxon>
        <taxon>Alphaproteobacteria</taxon>
        <taxon>Hyphomicrobiales</taxon>
        <taxon>Rhizobiaceae</taxon>
        <taxon>Ciceribacter</taxon>
    </lineage>
</organism>
<dbReference type="Gene3D" id="3.40.50.300">
    <property type="entry name" value="P-loop containing nucleotide triphosphate hydrolases"/>
    <property type="match status" value="1"/>
</dbReference>
<keyword evidence="3" id="KW-0547">Nucleotide-binding</keyword>
<accession>A0AAJ1BYL8</accession>
<comment type="similarity">
    <text evidence="1">Belongs to the ABC transporter superfamily.</text>
</comment>
<dbReference type="CDD" id="cd03293">
    <property type="entry name" value="ABC_NrtD_SsuB_transporters"/>
    <property type="match status" value="1"/>
</dbReference>
<evidence type="ECO:0000313" key="7">
    <source>
        <dbReference type="EMBL" id="MCO5958690.1"/>
    </source>
</evidence>
<dbReference type="PANTHER" id="PTHR42788">
    <property type="entry name" value="TAURINE IMPORT ATP-BINDING PROTEIN-RELATED"/>
    <property type="match status" value="1"/>
</dbReference>
<dbReference type="Pfam" id="PF00005">
    <property type="entry name" value="ABC_tran"/>
    <property type="match status" value="1"/>
</dbReference>
<dbReference type="RefSeq" id="WP_250911810.1">
    <property type="nucleotide sequence ID" value="NZ_JAMXLX010000006.1"/>
</dbReference>
<proteinExistence type="inferred from homology"/>
<dbReference type="InterPro" id="IPR050166">
    <property type="entry name" value="ABC_transporter_ATP-bind"/>
</dbReference>
<gene>
    <name evidence="7" type="ORF">NBH21_18085</name>
</gene>
<protein>
    <submittedName>
        <fullName evidence="7">ABC transporter ATP-binding protein</fullName>
    </submittedName>
</protein>
<dbReference type="GO" id="GO:0005524">
    <property type="term" value="F:ATP binding"/>
    <property type="evidence" value="ECO:0007669"/>
    <property type="project" value="UniProtKB-KW"/>
</dbReference>
<name>A0AAJ1BYL8_9HYPH</name>
<dbReference type="InterPro" id="IPR017871">
    <property type="entry name" value="ABC_transporter-like_CS"/>
</dbReference>
<dbReference type="GO" id="GO:0016887">
    <property type="term" value="F:ATP hydrolysis activity"/>
    <property type="evidence" value="ECO:0007669"/>
    <property type="project" value="InterPro"/>
</dbReference>
<dbReference type="InterPro" id="IPR003593">
    <property type="entry name" value="AAA+_ATPase"/>
</dbReference>
<dbReference type="SMART" id="SM00382">
    <property type="entry name" value="AAA"/>
    <property type="match status" value="1"/>
</dbReference>
<evidence type="ECO:0000256" key="3">
    <source>
        <dbReference type="ARBA" id="ARBA00022741"/>
    </source>
</evidence>
<evidence type="ECO:0000256" key="5">
    <source>
        <dbReference type="SAM" id="MobiDB-lite"/>
    </source>
</evidence>
<evidence type="ECO:0000313" key="8">
    <source>
        <dbReference type="Proteomes" id="UP001155380"/>
    </source>
</evidence>
<evidence type="ECO:0000256" key="2">
    <source>
        <dbReference type="ARBA" id="ARBA00022448"/>
    </source>
</evidence>
<dbReference type="PROSITE" id="PS50893">
    <property type="entry name" value="ABC_TRANSPORTER_2"/>
    <property type="match status" value="1"/>
</dbReference>
<dbReference type="InterPro" id="IPR027417">
    <property type="entry name" value="P-loop_NTPase"/>
</dbReference>
<keyword evidence="4 7" id="KW-0067">ATP-binding</keyword>
<dbReference type="Proteomes" id="UP001155380">
    <property type="component" value="Unassembled WGS sequence"/>
</dbReference>
<evidence type="ECO:0000259" key="6">
    <source>
        <dbReference type="PROSITE" id="PS50893"/>
    </source>
</evidence>
<evidence type="ECO:0000256" key="1">
    <source>
        <dbReference type="ARBA" id="ARBA00005417"/>
    </source>
</evidence>
<feature type="domain" description="ABC transporter" evidence="6">
    <location>
        <begin position="26"/>
        <end position="259"/>
    </location>
</feature>
<feature type="region of interest" description="Disordered" evidence="5">
    <location>
        <begin position="1"/>
        <end position="22"/>
    </location>
</feature>
<keyword evidence="2" id="KW-0813">Transport</keyword>
<comment type="caution">
    <text evidence="7">The sequence shown here is derived from an EMBL/GenBank/DDBJ whole genome shotgun (WGS) entry which is preliminary data.</text>
</comment>